<name>A0A9P5DT85_9HYPO</name>
<gene>
    <name evidence="2" type="ORF">FBEOM_11642</name>
</gene>
<feature type="domain" description="CHAT" evidence="1">
    <location>
        <begin position="770"/>
        <end position="1031"/>
    </location>
</feature>
<dbReference type="AlphaFoldDB" id="A0A9P5DT85"/>
<proteinExistence type="predicted"/>
<reference evidence="2" key="1">
    <citation type="journal article" date="2017" name="Mycologia">
        <title>Fusarium algeriense, sp. nov., a novel toxigenic crown rot pathogen of durum wheat from Algeria is nested in the Fusarium burgessii species complex.</title>
        <authorList>
            <person name="Laraba I."/>
            <person name="Keddad A."/>
            <person name="Boureghda H."/>
            <person name="Abdallah N."/>
            <person name="Vaughan M.M."/>
            <person name="Proctor R.H."/>
            <person name="Busman M."/>
            <person name="O'Donnell K."/>
        </authorList>
    </citation>
    <scope>NUCLEOTIDE SEQUENCE</scope>
    <source>
        <strain evidence="2">NRRL 25174</strain>
    </source>
</reference>
<evidence type="ECO:0000313" key="3">
    <source>
        <dbReference type="Proteomes" id="UP000730481"/>
    </source>
</evidence>
<keyword evidence="3" id="KW-1185">Reference proteome</keyword>
<comment type="caution">
    <text evidence="2">The sequence shown here is derived from an EMBL/GenBank/DDBJ whole genome shotgun (WGS) entry which is preliminary data.</text>
</comment>
<dbReference type="Pfam" id="PF12770">
    <property type="entry name" value="CHAT"/>
    <property type="match status" value="1"/>
</dbReference>
<reference evidence="2" key="2">
    <citation type="submission" date="2020-02" db="EMBL/GenBank/DDBJ databases">
        <title>Identification and distribution of gene clusters putatively required for synthesis of sphingolipid metabolism inhibitors in phylogenetically diverse species of the filamentous fungus Fusarium.</title>
        <authorList>
            <person name="Kim H.-S."/>
            <person name="Busman M."/>
            <person name="Brown D.W."/>
            <person name="Divon H."/>
            <person name="Uhlig S."/>
            <person name="Proctor R.H."/>
        </authorList>
    </citation>
    <scope>NUCLEOTIDE SEQUENCE</scope>
    <source>
        <strain evidence="2">NRRL 25174</strain>
    </source>
</reference>
<dbReference type="OrthoDB" id="9991317at2759"/>
<evidence type="ECO:0000313" key="2">
    <source>
        <dbReference type="EMBL" id="KAF4334525.1"/>
    </source>
</evidence>
<evidence type="ECO:0000259" key="1">
    <source>
        <dbReference type="Pfam" id="PF12770"/>
    </source>
</evidence>
<dbReference type="Proteomes" id="UP000730481">
    <property type="component" value="Unassembled WGS sequence"/>
</dbReference>
<accession>A0A9P5DT85</accession>
<dbReference type="EMBL" id="PVQB02000671">
    <property type="protein sequence ID" value="KAF4334525.1"/>
    <property type="molecule type" value="Genomic_DNA"/>
</dbReference>
<dbReference type="InterPro" id="IPR024983">
    <property type="entry name" value="CHAT_dom"/>
</dbReference>
<protein>
    <submittedName>
        <fullName evidence="2">Tetratricopeptide repeat</fullName>
    </submittedName>
</protein>
<organism evidence="2 3">
    <name type="scientific">Fusarium beomiforme</name>
    <dbReference type="NCBI Taxonomy" id="44412"/>
    <lineage>
        <taxon>Eukaryota</taxon>
        <taxon>Fungi</taxon>
        <taxon>Dikarya</taxon>
        <taxon>Ascomycota</taxon>
        <taxon>Pezizomycotina</taxon>
        <taxon>Sordariomycetes</taxon>
        <taxon>Hypocreomycetidae</taxon>
        <taxon>Hypocreales</taxon>
        <taxon>Nectriaceae</taxon>
        <taxon>Fusarium</taxon>
        <taxon>Fusarium burgessii species complex</taxon>
    </lineage>
</organism>
<sequence length="1039" mass="116046">MEDLQQAQQFLTATQSLTDQGWYAEAVELLQSTEARTRLSPKRVALELADFFGQQGYYGKAVRALEQHLHGPEVVPIDDIFRLALILLRAYTAGATSRLAKLYDLDADECKEAMQRLADAPTIPNLLRAKVFHLMAWTSDKEKKNLEGSYEEKAMELYEESGSQTGETGIRICRICRDMSSGKMNLVAGGEVLEGLLQQLEDQSYLAGRFKALEIMQEKLTGREFFEVQLSFIDTARALAEQAEAPVLATMFTLRAVSRWYVQGGHVPRVIEFGKALYDALDEADCAWFKGAVANIVALAYIQLQDHQNAMIWSKHSEHLWMLCSAADGAKALETRLLADVQVYSTWTEQEFDAAVAMWIKVIDCEIEQGLTEDAAKKMGYLTDALMTIEFKLAASYLNTVQSSLYSSTYGPWSPQLVAQCINWIQKARQLYQKYKDITEDSKALSMQATLMFYASQRYSSEELLRASVTTMDTIVEAFRLLDSKAMLSSATYWRAVFASHRGDSAGVILQYLLEAEAARNDERIEAAMLGRLEGLTQKQRMTADPNNLKIFEIAFQLYQREGWIDHLWEWLQKSKTRSLSDLLGLSALIPGYLRAEVMATPEVNQLFAQEEMLLYTIAQSPAAERLPLRNRLHLLRQEWGQYPVLDSVAALRNATPVSLEQLRSWHSLAPEVRGLNPVVFADWVFIEENLFLLSLKPNSVAPQLAKCPISRTEVEKWATRFAEGQGDDNEEYGYDFTRDEWEEDDPDYALRHLDALVLPLGQVSGPEDLIVLSATGILHSIPLHALWIDGEPLIARNPVVYAANMTSFMQCFSRSVNSSPQFDSTTMTIMAVYEPGGGRAFSQTEQSAVYSAANNLGNITSARVLSGQAASKQNFSHALERSSIFHFHGHCVLRPEFLTDQALVLAEGEEVCVSDIFSLTLGNASHVTLVACESAVQGVAKADEPLGLVTALLCAGAGSVLGTIWPISSMPGRLFTELFYSKVLAQRREGAGKHGVIDLARILRKVVLELRRDKRTRKPFHWAPFVLHGSPVLSLPSS</sequence>